<evidence type="ECO:0000259" key="7">
    <source>
        <dbReference type="PROSITE" id="PS01180"/>
    </source>
</evidence>
<dbReference type="GO" id="GO:0005886">
    <property type="term" value="C:plasma membrane"/>
    <property type="evidence" value="ECO:0007669"/>
    <property type="project" value="TreeGrafter"/>
</dbReference>
<dbReference type="InterPro" id="IPR000859">
    <property type="entry name" value="CUB_dom"/>
</dbReference>
<dbReference type="InterPro" id="IPR051022">
    <property type="entry name" value="Notch_Cell-Fate_Det"/>
</dbReference>
<dbReference type="SMART" id="SM00179">
    <property type="entry name" value="EGF_CA"/>
    <property type="match status" value="3"/>
</dbReference>
<dbReference type="AlphaFoldDB" id="A0AAN8JZT0"/>
<feature type="domain" description="EGF-like" evidence="8">
    <location>
        <begin position="23"/>
        <end position="56"/>
    </location>
</feature>
<keyword evidence="4 6" id="KW-1015">Disulfide bond</keyword>
<dbReference type="Pfam" id="PF00008">
    <property type="entry name" value="EGF"/>
    <property type="match status" value="2"/>
</dbReference>
<keyword evidence="2" id="KW-0732">Signal</keyword>
<dbReference type="EMBL" id="JAZGQO010000005">
    <property type="protein sequence ID" value="KAK6186886.1"/>
    <property type="molecule type" value="Genomic_DNA"/>
</dbReference>
<dbReference type="Gene3D" id="2.60.120.290">
    <property type="entry name" value="Spermadhesin, CUB domain"/>
    <property type="match status" value="1"/>
</dbReference>
<evidence type="ECO:0000313" key="10">
    <source>
        <dbReference type="Proteomes" id="UP001347796"/>
    </source>
</evidence>
<dbReference type="InterPro" id="IPR000742">
    <property type="entry name" value="EGF"/>
</dbReference>
<proteinExistence type="predicted"/>
<dbReference type="CDD" id="cd00041">
    <property type="entry name" value="CUB"/>
    <property type="match status" value="1"/>
</dbReference>
<keyword evidence="10" id="KW-1185">Reference proteome</keyword>
<name>A0AAN8JZT0_PATCE</name>
<dbReference type="PANTHER" id="PTHR24049">
    <property type="entry name" value="CRUMBS FAMILY MEMBER"/>
    <property type="match status" value="1"/>
</dbReference>
<keyword evidence="3" id="KW-0677">Repeat</keyword>
<dbReference type="FunFam" id="2.10.25.10:FF:000095">
    <property type="entry name" value="Notch, isoform B"/>
    <property type="match status" value="1"/>
</dbReference>
<dbReference type="GO" id="GO:0005509">
    <property type="term" value="F:calcium ion binding"/>
    <property type="evidence" value="ECO:0007669"/>
    <property type="project" value="InterPro"/>
</dbReference>
<evidence type="ECO:0000313" key="9">
    <source>
        <dbReference type="EMBL" id="KAK6186886.1"/>
    </source>
</evidence>
<comment type="caution">
    <text evidence="6">Lacks conserved residue(s) required for the propagation of feature annotation.</text>
</comment>
<evidence type="ECO:0000256" key="2">
    <source>
        <dbReference type="ARBA" id="ARBA00022729"/>
    </source>
</evidence>
<protein>
    <submittedName>
        <fullName evidence="9">Uncharacterized protein</fullName>
    </submittedName>
</protein>
<feature type="domain" description="EGF-like" evidence="8">
    <location>
        <begin position="59"/>
        <end position="95"/>
    </location>
</feature>
<evidence type="ECO:0000256" key="6">
    <source>
        <dbReference type="PROSITE-ProRule" id="PRU00076"/>
    </source>
</evidence>
<organism evidence="9 10">
    <name type="scientific">Patella caerulea</name>
    <name type="common">Rayed Mediterranean limpet</name>
    <dbReference type="NCBI Taxonomy" id="87958"/>
    <lineage>
        <taxon>Eukaryota</taxon>
        <taxon>Metazoa</taxon>
        <taxon>Spiralia</taxon>
        <taxon>Lophotrochozoa</taxon>
        <taxon>Mollusca</taxon>
        <taxon>Gastropoda</taxon>
        <taxon>Patellogastropoda</taxon>
        <taxon>Patelloidea</taxon>
        <taxon>Patellidae</taxon>
        <taxon>Patella</taxon>
    </lineage>
</organism>
<evidence type="ECO:0000259" key="8">
    <source>
        <dbReference type="PROSITE" id="PS50026"/>
    </source>
</evidence>
<dbReference type="Pfam" id="PF00431">
    <property type="entry name" value="CUB"/>
    <property type="match status" value="1"/>
</dbReference>
<feature type="domain" description="CUB" evidence="7">
    <location>
        <begin position="168"/>
        <end position="307"/>
    </location>
</feature>
<accession>A0AAN8JZT0</accession>
<comment type="caution">
    <text evidence="9">The sequence shown here is derived from an EMBL/GenBank/DDBJ whole genome shotgun (WGS) entry which is preliminary data.</text>
</comment>
<dbReference type="Gene3D" id="2.10.25.10">
    <property type="entry name" value="Laminin"/>
    <property type="match status" value="4"/>
</dbReference>
<dbReference type="InterPro" id="IPR035914">
    <property type="entry name" value="Sperma_CUB_dom_sf"/>
</dbReference>
<dbReference type="GO" id="GO:0032991">
    <property type="term" value="C:protein-containing complex"/>
    <property type="evidence" value="ECO:0007669"/>
    <property type="project" value="TreeGrafter"/>
</dbReference>
<sequence length="309" mass="33649">MQNPRCISCTEVKEAHLCENCCKESVCDPDPCKNDGVCSPVDNGYSCSCSPGYLGENCDVNVCLPNPCKNDGICSPVDNGYSCNCATGYLGQHCDVNPCDVYNPCLNNGTCYPSEFVVNCSCPLGFIGTYCEVNPCDVNNPCLNNGTCYPSEFVVNCRCPLGFIGEFCQDDLCDPSPCNEGRTCFRVDGGFDCRCIIVNDGSITSPNYPRDYPNQFDKCYLISGRPGQNTTLTLEAQYFIEVDGGCDFQQYTGEDCDDDYLVLDGVRYCGAEPPDSIIVPTGENTTVRFRSGVDITCTGFNLSITYTDV</sequence>
<evidence type="ECO:0000256" key="5">
    <source>
        <dbReference type="ARBA" id="ARBA00023180"/>
    </source>
</evidence>
<dbReference type="PROSITE" id="PS50026">
    <property type="entry name" value="EGF_3"/>
    <property type="match status" value="4"/>
</dbReference>
<keyword evidence="1 6" id="KW-0245">EGF-like domain</keyword>
<feature type="domain" description="EGF-like" evidence="8">
    <location>
        <begin position="96"/>
        <end position="129"/>
    </location>
</feature>
<dbReference type="PANTHER" id="PTHR24049:SF22">
    <property type="entry name" value="DROSOPHILA CRUMBS HOMOLOG"/>
    <property type="match status" value="1"/>
</dbReference>
<dbReference type="FunFam" id="2.10.25.10:FF:000255">
    <property type="entry name" value="Sushi, nidogen and EGF-like domains 1"/>
    <property type="match status" value="1"/>
</dbReference>
<keyword evidence="5" id="KW-0325">Glycoprotein</keyword>
<dbReference type="Proteomes" id="UP001347796">
    <property type="component" value="Unassembled WGS sequence"/>
</dbReference>
<dbReference type="CDD" id="cd00054">
    <property type="entry name" value="EGF_CA"/>
    <property type="match status" value="4"/>
</dbReference>
<dbReference type="PROSITE" id="PS01180">
    <property type="entry name" value="CUB"/>
    <property type="match status" value="1"/>
</dbReference>
<dbReference type="GO" id="GO:0045197">
    <property type="term" value="P:establishment or maintenance of epithelial cell apical/basal polarity"/>
    <property type="evidence" value="ECO:0007669"/>
    <property type="project" value="TreeGrafter"/>
</dbReference>
<dbReference type="PROSITE" id="PS01186">
    <property type="entry name" value="EGF_2"/>
    <property type="match status" value="2"/>
</dbReference>
<dbReference type="SUPFAM" id="SSF57196">
    <property type="entry name" value="EGF/Laminin"/>
    <property type="match status" value="4"/>
</dbReference>
<dbReference type="SMART" id="SM00042">
    <property type="entry name" value="CUB"/>
    <property type="match status" value="1"/>
</dbReference>
<dbReference type="SUPFAM" id="SSF49854">
    <property type="entry name" value="Spermadhesin, CUB domain"/>
    <property type="match status" value="1"/>
</dbReference>
<reference evidence="9 10" key="1">
    <citation type="submission" date="2024-01" db="EMBL/GenBank/DDBJ databases">
        <title>The genome of the rayed Mediterranean limpet Patella caerulea (Linnaeus, 1758).</title>
        <authorList>
            <person name="Anh-Thu Weber A."/>
            <person name="Halstead-Nussloch G."/>
        </authorList>
    </citation>
    <scope>NUCLEOTIDE SEQUENCE [LARGE SCALE GENOMIC DNA]</scope>
    <source>
        <strain evidence="9">AATW-2023a</strain>
        <tissue evidence="9">Whole specimen</tissue>
    </source>
</reference>
<gene>
    <name evidence="9" type="ORF">SNE40_006147</name>
</gene>
<dbReference type="GO" id="GO:0007157">
    <property type="term" value="P:heterophilic cell-cell adhesion via plasma membrane cell adhesion molecules"/>
    <property type="evidence" value="ECO:0007669"/>
    <property type="project" value="TreeGrafter"/>
</dbReference>
<dbReference type="PROSITE" id="PS00022">
    <property type="entry name" value="EGF_1"/>
    <property type="match status" value="2"/>
</dbReference>
<feature type="domain" description="EGF-like" evidence="8">
    <location>
        <begin position="132"/>
        <end position="169"/>
    </location>
</feature>
<dbReference type="SMART" id="SM00181">
    <property type="entry name" value="EGF"/>
    <property type="match status" value="4"/>
</dbReference>
<feature type="disulfide bond" evidence="6">
    <location>
        <begin position="85"/>
        <end position="94"/>
    </location>
</feature>
<feature type="disulfide bond" evidence="6">
    <location>
        <begin position="159"/>
        <end position="168"/>
    </location>
</feature>
<evidence type="ECO:0000256" key="4">
    <source>
        <dbReference type="ARBA" id="ARBA00023157"/>
    </source>
</evidence>
<evidence type="ECO:0000256" key="3">
    <source>
        <dbReference type="ARBA" id="ARBA00022737"/>
    </source>
</evidence>
<dbReference type="InterPro" id="IPR001881">
    <property type="entry name" value="EGF-like_Ca-bd_dom"/>
</dbReference>
<evidence type="ECO:0000256" key="1">
    <source>
        <dbReference type="ARBA" id="ARBA00022536"/>
    </source>
</evidence>